<feature type="non-terminal residue" evidence="2">
    <location>
        <position position="38"/>
    </location>
</feature>
<evidence type="ECO:0000256" key="1">
    <source>
        <dbReference type="SAM" id="MobiDB-lite"/>
    </source>
</evidence>
<dbReference type="EMBL" id="LXQA011340442">
    <property type="protein sequence ID" value="MCI93835.1"/>
    <property type="molecule type" value="Genomic_DNA"/>
</dbReference>
<reference evidence="2 3" key="1">
    <citation type="journal article" date="2018" name="Front. Plant Sci.">
        <title>Red Clover (Trifolium pratense) and Zigzag Clover (T. medium) - A Picture of Genomic Similarities and Differences.</title>
        <authorList>
            <person name="Dluhosova J."/>
            <person name="Istvanek J."/>
            <person name="Nedelnik J."/>
            <person name="Repkova J."/>
        </authorList>
    </citation>
    <scope>NUCLEOTIDE SEQUENCE [LARGE SCALE GENOMIC DNA]</scope>
    <source>
        <strain evidence="3">cv. 10/8</strain>
        <tissue evidence="2">Leaf</tissue>
    </source>
</reference>
<sequence length="38" mass="3861">MSPNNSTRGGARGGQVGSPRKIGNYLGTPPGADPVQHE</sequence>
<feature type="region of interest" description="Disordered" evidence="1">
    <location>
        <begin position="1"/>
        <end position="38"/>
    </location>
</feature>
<accession>A0A392W4K2</accession>
<proteinExistence type="predicted"/>
<evidence type="ECO:0000313" key="3">
    <source>
        <dbReference type="Proteomes" id="UP000265520"/>
    </source>
</evidence>
<organism evidence="2 3">
    <name type="scientific">Trifolium medium</name>
    <dbReference type="NCBI Taxonomy" id="97028"/>
    <lineage>
        <taxon>Eukaryota</taxon>
        <taxon>Viridiplantae</taxon>
        <taxon>Streptophyta</taxon>
        <taxon>Embryophyta</taxon>
        <taxon>Tracheophyta</taxon>
        <taxon>Spermatophyta</taxon>
        <taxon>Magnoliopsida</taxon>
        <taxon>eudicotyledons</taxon>
        <taxon>Gunneridae</taxon>
        <taxon>Pentapetalae</taxon>
        <taxon>rosids</taxon>
        <taxon>fabids</taxon>
        <taxon>Fabales</taxon>
        <taxon>Fabaceae</taxon>
        <taxon>Papilionoideae</taxon>
        <taxon>50 kb inversion clade</taxon>
        <taxon>NPAAA clade</taxon>
        <taxon>Hologalegina</taxon>
        <taxon>IRL clade</taxon>
        <taxon>Trifolieae</taxon>
        <taxon>Trifolium</taxon>
    </lineage>
</organism>
<dbReference type="Proteomes" id="UP000265520">
    <property type="component" value="Unassembled WGS sequence"/>
</dbReference>
<evidence type="ECO:0000313" key="2">
    <source>
        <dbReference type="EMBL" id="MCI93835.1"/>
    </source>
</evidence>
<comment type="caution">
    <text evidence="2">The sequence shown here is derived from an EMBL/GenBank/DDBJ whole genome shotgun (WGS) entry which is preliminary data.</text>
</comment>
<protein>
    <submittedName>
        <fullName evidence="2">Uncharacterized protein</fullName>
    </submittedName>
</protein>
<dbReference type="AlphaFoldDB" id="A0A392W4K2"/>
<keyword evidence="3" id="KW-1185">Reference proteome</keyword>
<name>A0A392W4K2_9FABA</name>